<accession>A0A7H4MIT3</accession>
<dbReference type="Proteomes" id="UP000254545">
    <property type="component" value="Unassembled WGS sequence"/>
</dbReference>
<sequence length="116" mass="12950">MRSISPPVETATNIIRYALHEDRESRFGVEFRVADRRVTLRFTDAGETFPAERLALARGDEHFDVDPLAESGRGLRLILRAVDFFDVEMNAGKNITTLIKALPDPAVNYSTDKNGG</sequence>
<dbReference type="InterPro" id="IPR003594">
    <property type="entry name" value="HATPase_dom"/>
</dbReference>
<dbReference type="Pfam" id="PF13581">
    <property type="entry name" value="HATPase_c_2"/>
    <property type="match status" value="1"/>
</dbReference>
<dbReference type="AlphaFoldDB" id="A0A7H4MIT3"/>
<proteinExistence type="predicted"/>
<gene>
    <name evidence="2" type="ORF">NCTC9177_04126</name>
</gene>
<dbReference type="Gene3D" id="3.30.565.10">
    <property type="entry name" value="Histidine kinase-like ATPase, C-terminal domain"/>
    <property type="match status" value="1"/>
</dbReference>
<comment type="caution">
    <text evidence="2">The sequence shown here is derived from an EMBL/GenBank/DDBJ whole genome shotgun (WGS) entry which is preliminary data.</text>
</comment>
<feature type="domain" description="Histidine kinase/HSP90-like ATPase" evidence="1">
    <location>
        <begin position="9"/>
        <end position="100"/>
    </location>
</feature>
<name>A0A7H4MIT3_KLEVA</name>
<organism evidence="2 3">
    <name type="scientific">Klebsiella variicola</name>
    <dbReference type="NCBI Taxonomy" id="244366"/>
    <lineage>
        <taxon>Bacteria</taxon>
        <taxon>Pseudomonadati</taxon>
        <taxon>Pseudomonadota</taxon>
        <taxon>Gammaproteobacteria</taxon>
        <taxon>Enterobacterales</taxon>
        <taxon>Enterobacteriaceae</taxon>
        <taxon>Klebsiella/Raoultella group</taxon>
        <taxon>Klebsiella</taxon>
        <taxon>Klebsiella pneumoniae complex</taxon>
    </lineage>
</organism>
<protein>
    <submittedName>
        <fullName evidence="2">Anti-sigma B factor</fullName>
    </submittedName>
</protein>
<evidence type="ECO:0000259" key="1">
    <source>
        <dbReference type="Pfam" id="PF13581"/>
    </source>
</evidence>
<dbReference type="EMBL" id="UGKR01000003">
    <property type="protein sequence ID" value="STS90233.1"/>
    <property type="molecule type" value="Genomic_DNA"/>
</dbReference>
<evidence type="ECO:0000313" key="2">
    <source>
        <dbReference type="EMBL" id="STS90233.1"/>
    </source>
</evidence>
<dbReference type="InterPro" id="IPR036890">
    <property type="entry name" value="HATPase_C_sf"/>
</dbReference>
<reference evidence="2 3" key="1">
    <citation type="submission" date="2018-06" db="EMBL/GenBank/DDBJ databases">
        <authorList>
            <consortium name="Pathogen Informatics"/>
            <person name="Doyle S."/>
        </authorList>
    </citation>
    <scope>NUCLEOTIDE SEQUENCE [LARGE SCALE GENOMIC DNA]</scope>
    <source>
        <strain evidence="2 3">NCTC9177</strain>
    </source>
</reference>
<dbReference type="CDD" id="cd16936">
    <property type="entry name" value="HATPase_RsbW-like"/>
    <property type="match status" value="1"/>
</dbReference>
<evidence type="ECO:0000313" key="3">
    <source>
        <dbReference type="Proteomes" id="UP000254545"/>
    </source>
</evidence>